<evidence type="ECO:0000259" key="7">
    <source>
        <dbReference type="PROSITE" id="PS50885"/>
    </source>
</evidence>
<protein>
    <submittedName>
        <fullName evidence="9">Methyl-accepting chemotaxis protein</fullName>
    </submittedName>
</protein>
<evidence type="ECO:0000256" key="2">
    <source>
        <dbReference type="ARBA" id="ARBA00023224"/>
    </source>
</evidence>
<proteinExistence type="inferred from homology"/>
<dbReference type="PROSITE" id="PS50906">
    <property type="entry name" value="NIT"/>
    <property type="match status" value="1"/>
</dbReference>
<evidence type="ECO:0000313" key="9">
    <source>
        <dbReference type="EMBL" id="MCL1044318.1"/>
    </source>
</evidence>
<comment type="caution">
    <text evidence="9">The sequence shown here is derived from an EMBL/GenBank/DDBJ whole genome shotgun (WGS) entry which is preliminary data.</text>
</comment>
<organism evidence="9 10">
    <name type="scientific">Shewanella electrodiphila</name>
    <dbReference type="NCBI Taxonomy" id="934143"/>
    <lineage>
        <taxon>Bacteria</taxon>
        <taxon>Pseudomonadati</taxon>
        <taxon>Pseudomonadota</taxon>
        <taxon>Gammaproteobacteria</taxon>
        <taxon>Alteromonadales</taxon>
        <taxon>Shewanellaceae</taxon>
        <taxon>Shewanella</taxon>
    </lineage>
</organism>
<evidence type="ECO:0000256" key="1">
    <source>
        <dbReference type="ARBA" id="ARBA00004370"/>
    </source>
</evidence>
<dbReference type="PANTHER" id="PTHR32089">
    <property type="entry name" value="METHYL-ACCEPTING CHEMOTAXIS PROTEIN MCPB"/>
    <property type="match status" value="1"/>
</dbReference>
<reference evidence="9 10" key="1">
    <citation type="submission" date="2022-01" db="EMBL/GenBank/DDBJ databases">
        <title>Whole genome-based taxonomy of the Shewanellaceae.</title>
        <authorList>
            <person name="Martin-Rodriguez A.J."/>
        </authorList>
    </citation>
    <scope>NUCLEOTIDE SEQUENCE [LARGE SCALE GENOMIC DNA]</scope>
    <source>
        <strain evidence="9 10">DSM 24955</strain>
    </source>
</reference>
<dbReference type="PANTHER" id="PTHR32089:SF120">
    <property type="entry name" value="METHYL-ACCEPTING CHEMOTAXIS PROTEIN TLPQ"/>
    <property type="match status" value="1"/>
</dbReference>
<accession>A0ABT0KKQ8</accession>
<dbReference type="Pfam" id="PF00015">
    <property type="entry name" value="MCPsignal"/>
    <property type="match status" value="1"/>
</dbReference>
<dbReference type="RefSeq" id="WP_248954739.1">
    <property type="nucleotide sequence ID" value="NZ_JAKIKU010000001.1"/>
</dbReference>
<gene>
    <name evidence="9" type="ORF">L2737_03080</name>
</gene>
<comment type="similarity">
    <text evidence="3">Belongs to the methyl-accepting chemotaxis (MCP) protein family.</text>
</comment>
<dbReference type="EMBL" id="JAKIKU010000001">
    <property type="protein sequence ID" value="MCL1044318.1"/>
    <property type="molecule type" value="Genomic_DNA"/>
</dbReference>
<keyword evidence="5" id="KW-0472">Membrane</keyword>
<keyword evidence="5" id="KW-1133">Transmembrane helix</keyword>
<keyword evidence="10" id="KW-1185">Reference proteome</keyword>
<keyword evidence="2 4" id="KW-0807">Transducer</keyword>
<dbReference type="InterPro" id="IPR004089">
    <property type="entry name" value="MCPsignal_dom"/>
</dbReference>
<sequence length="664" mass="73055">MKWITDLKTLHKLLLLIIPPLVICLIYGGMFVHNKYETKSELTTVLSLSELAVINSALVHELQIERGMSAGFIGSQGKSFASLLPNQRVAADRQISQFNNIPDINAFPVQISSTLQQIHNQLQQLQSIRRSVDNLTISVAEEVKYYTGLNTALLSVVDEAAMQSPDSELSLKLASFGAFLQLKERAGIERAVLSTTFGQEGFKDGVYARFVTLMSEQNTYAERFNALATADWLSRFSQVARSREVSEVEQMRQIALAQVASDISAQNPEEWFKTSTARINVLTDFEHFLVDDLILLTKTRLNSANQHMWLSLLTLTISIVLLGWLSLSVSKYLNRSLSHLFSKVTHAGNNFDLSTRIEHQSADEFGQLSDAFNAMMNDFETIILQVRQSATQVVKVVEEVNGHAHTMQKDVETGYLEAEQVASAMTEMSATVTQIAANAVQASDASTSANKEAHIGNKGVSKTTVSIKHLASEINEASNAIETLDQDVQSIATILDVISAISEQTNLLALNAAIEAARAGEQGRGFAVVADEVRTLAQRTQSSTDDIKRMTERLKSGAQLAVKTMQRGMVSAEESVNEVEHAGKELQQIVADVDIIDNMNQQIASATHEQAAVAEEVNQNAMRISEIYSQTQRIAESLSLLNDSLLEDAAAMSEQVQKFTLSNR</sequence>
<name>A0ABT0KKQ8_9GAMM</name>
<dbReference type="Proteomes" id="UP001202134">
    <property type="component" value="Unassembled WGS sequence"/>
</dbReference>
<comment type="subcellular location">
    <subcellularLocation>
        <location evidence="1">Membrane</location>
    </subcellularLocation>
</comment>
<evidence type="ECO:0000256" key="5">
    <source>
        <dbReference type="SAM" id="Phobius"/>
    </source>
</evidence>
<dbReference type="PROSITE" id="PS50111">
    <property type="entry name" value="CHEMOTAXIS_TRANSDUC_2"/>
    <property type="match status" value="1"/>
</dbReference>
<dbReference type="InterPro" id="IPR013587">
    <property type="entry name" value="Nitrate/nitrite_sensing"/>
</dbReference>
<evidence type="ECO:0000259" key="8">
    <source>
        <dbReference type="PROSITE" id="PS50906"/>
    </source>
</evidence>
<dbReference type="InterPro" id="IPR010910">
    <property type="entry name" value="Nitrate/nitrite_sensing_bac"/>
</dbReference>
<keyword evidence="5" id="KW-0812">Transmembrane</keyword>
<evidence type="ECO:0000256" key="4">
    <source>
        <dbReference type="PROSITE-ProRule" id="PRU00284"/>
    </source>
</evidence>
<feature type="domain" description="Methyl-accepting transducer" evidence="6">
    <location>
        <begin position="389"/>
        <end position="625"/>
    </location>
</feature>
<feature type="domain" description="HAMP" evidence="7">
    <location>
        <begin position="352"/>
        <end position="384"/>
    </location>
</feature>
<evidence type="ECO:0000256" key="3">
    <source>
        <dbReference type="ARBA" id="ARBA00029447"/>
    </source>
</evidence>
<dbReference type="CDD" id="cd11386">
    <property type="entry name" value="MCP_signal"/>
    <property type="match status" value="1"/>
</dbReference>
<evidence type="ECO:0000259" key="6">
    <source>
        <dbReference type="PROSITE" id="PS50111"/>
    </source>
</evidence>
<feature type="transmembrane region" description="Helical" evidence="5">
    <location>
        <begin position="12"/>
        <end position="32"/>
    </location>
</feature>
<dbReference type="PROSITE" id="PS50885">
    <property type="entry name" value="HAMP"/>
    <property type="match status" value="1"/>
</dbReference>
<evidence type="ECO:0000313" key="10">
    <source>
        <dbReference type="Proteomes" id="UP001202134"/>
    </source>
</evidence>
<dbReference type="SMART" id="SM00283">
    <property type="entry name" value="MA"/>
    <property type="match status" value="1"/>
</dbReference>
<dbReference type="SUPFAM" id="SSF58104">
    <property type="entry name" value="Methyl-accepting chemotaxis protein (MCP) signaling domain"/>
    <property type="match status" value="1"/>
</dbReference>
<dbReference type="Pfam" id="PF00672">
    <property type="entry name" value="HAMP"/>
    <property type="match status" value="1"/>
</dbReference>
<dbReference type="Gene3D" id="1.10.287.950">
    <property type="entry name" value="Methyl-accepting chemotaxis protein"/>
    <property type="match status" value="1"/>
</dbReference>
<dbReference type="Pfam" id="PF08376">
    <property type="entry name" value="NIT"/>
    <property type="match status" value="1"/>
</dbReference>
<dbReference type="CDD" id="cd06225">
    <property type="entry name" value="HAMP"/>
    <property type="match status" value="1"/>
</dbReference>
<dbReference type="InterPro" id="IPR003660">
    <property type="entry name" value="HAMP_dom"/>
</dbReference>
<feature type="domain" description="NIT" evidence="8">
    <location>
        <begin position="53"/>
        <end position="300"/>
    </location>
</feature>
<feature type="transmembrane region" description="Helical" evidence="5">
    <location>
        <begin position="308"/>
        <end position="327"/>
    </location>
</feature>